<evidence type="ECO:0000313" key="3">
    <source>
        <dbReference type="Proteomes" id="UP000256862"/>
    </source>
</evidence>
<evidence type="ECO:0008006" key="4">
    <source>
        <dbReference type="Google" id="ProtNLM"/>
    </source>
</evidence>
<name>A0A976GD46_9BURK</name>
<proteinExistence type="predicted"/>
<geneLocation type="plasmid" evidence="3">
    <name>co2235_mp</name>
</geneLocation>
<dbReference type="Proteomes" id="UP000256862">
    <property type="component" value="Plasmid CO2235_mp"/>
</dbReference>
<feature type="region of interest" description="Disordered" evidence="1">
    <location>
        <begin position="71"/>
        <end position="90"/>
    </location>
</feature>
<sequence length="90" mass="9478">MPDNRFALRNGDKTSTDGELIATGRSVFHHDAIVGVEGDHATCPACKAGGPVMNDCYPAFEIGGKQVPVSTANALSTRSSLTRAQTFPSR</sequence>
<organism evidence="2 3">
    <name type="scientific">Cupriavidus oxalaticus</name>
    <dbReference type="NCBI Taxonomy" id="96344"/>
    <lineage>
        <taxon>Bacteria</taxon>
        <taxon>Pseudomonadati</taxon>
        <taxon>Pseudomonadota</taxon>
        <taxon>Betaproteobacteria</taxon>
        <taxon>Burkholderiales</taxon>
        <taxon>Burkholderiaceae</taxon>
        <taxon>Cupriavidus</taxon>
    </lineage>
</organism>
<dbReference type="InterPro" id="IPR008727">
    <property type="entry name" value="PAAR_motif"/>
</dbReference>
<dbReference type="EMBL" id="OGUS01000142">
    <property type="protein sequence ID" value="SPC23331.1"/>
    <property type="molecule type" value="Genomic_DNA"/>
</dbReference>
<protein>
    <recommendedName>
        <fullName evidence="4">PAAR domain-containing protein</fullName>
    </recommendedName>
</protein>
<evidence type="ECO:0000256" key="1">
    <source>
        <dbReference type="SAM" id="MobiDB-lite"/>
    </source>
</evidence>
<dbReference type="AlphaFoldDB" id="A0A976GD46"/>
<accession>A0A976GD46</accession>
<evidence type="ECO:0000313" key="2">
    <source>
        <dbReference type="EMBL" id="SPC23331.1"/>
    </source>
</evidence>
<reference evidence="2 3" key="1">
    <citation type="submission" date="2018-01" db="EMBL/GenBank/DDBJ databases">
        <authorList>
            <person name="Clerissi C."/>
        </authorList>
    </citation>
    <scope>NUCLEOTIDE SEQUENCE [LARGE SCALE GENOMIC DNA]</scope>
    <source>
        <strain evidence="2">Cupriavidus oxalaticus LMG 2235</strain>
        <plasmid evidence="3">co2235_mp</plasmid>
    </source>
</reference>
<comment type="caution">
    <text evidence="2">The sequence shown here is derived from an EMBL/GenBank/DDBJ whole genome shotgun (WGS) entry which is preliminary data.</text>
</comment>
<gene>
    <name evidence="2" type="ORF">CO2235_MP70109</name>
</gene>
<dbReference type="Pfam" id="PF05488">
    <property type="entry name" value="PAAR_motif"/>
    <property type="match status" value="1"/>
</dbReference>